<feature type="region of interest" description="Disordered" evidence="1">
    <location>
        <begin position="290"/>
        <end position="314"/>
    </location>
</feature>
<feature type="region of interest" description="Disordered" evidence="1">
    <location>
        <begin position="253"/>
        <end position="276"/>
    </location>
</feature>
<accession>A0A8R1I6M3</accession>
<sequence length="336" mass="38201">MDNLSPTETVGVRLNDISRGKDHLDQHKSLSVEVVPRNEPCSRRPSVAKKVSFFSETLSFSNGPRTYYGDSDSTGYCSSSDVSKALSDSQFILRPNTALLSSSYSNCTNYYALDYSENPRGKRMEKGSTITSRTSTISSNTFKSNSMNAYGDDEEEIEDDEVSTIRANSVRHVPMMPRLTSLQHLIADEDIPPQNEDLTTLEEVTEPYEDDDEITLDIVPRREYRNSSFRSFPFSYQLMESEMDTLFDMMHDDEQMPSTSRNSNTSEMRNNASKKRLLIREPTSKIYYHDFSESSSPQPPQPPGRSNLARTESVPRSILKTIRLHLQFTRKSMGII</sequence>
<name>A0A8R1I6M3_CAEJA</name>
<dbReference type="EnsemblMetazoa" id="CJA22133.1">
    <property type="protein sequence ID" value="CJA22133.1"/>
    <property type="gene ID" value="WBGene00177705"/>
</dbReference>
<reference evidence="2" key="2">
    <citation type="submission" date="2022-06" db="UniProtKB">
        <authorList>
            <consortium name="EnsemblMetazoa"/>
        </authorList>
    </citation>
    <scope>IDENTIFICATION</scope>
    <source>
        <strain evidence="2">DF5081</strain>
    </source>
</reference>
<keyword evidence="3" id="KW-1185">Reference proteome</keyword>
<evidence type="ECO:0000313" key="2">
    <source>
        <dbReference type="EnsemblMetazoa" id="CJA22133.1"/>
    </source>
</evidence>
<dbReference type="AlphaFoldDB" id="A0A8R1I6M3"/>
<evidence type="ECO:0000313" key="3">
    <source>
        <dbReference type="Proteomes" id="UP000005237"/>
    </source>
</evidence>
<proteinExistence type="predicted"/>
<dbReference type="Proteomes" id="UP000005237">
    <property type="component" value="Unassembled WGS sequence"/>
</dbReference>
<organism evidence="2 3">
    <name type="scientific">Caenorhabditis japonica</name>
    <dbReference type="NCBI Taxonomy" id="281687"/>
    <lineage>
        <taxon>Eukaryota</taxon>
        <taxon>Metazoa</taxon>
        <taxon>Ecdysozoa</taxon>
        <taxon>Nematoda</taxon>
        <taxon>Chromadorea</taxon>
        <taxon>Rhabditida</taxon>
        <taxon>Rhabditina</taxon>
        <taxon>Rhabditomorpha</taxon>
        <taxon>Rhabditoidea</taxon>
        <taxon>Rhabditidae</taxon>
        <taxon>Peloderinae</taxon>
        <taxon>Caenorhabditis</taxon>
    </lineage>
</organism>
<feature type="compositionally biased region" description="Polar residues" evidence="1">
    <location>
        <begin position="256"/>
        <end position="271"/>
    </location>
</feature>
<reference evidence="3" key="1">
    <citation type="submission" date="2010-08" db="EMBL/GenBank/DDBJ databases">
        <authorList>
            <consortium name="Caenorhabditis japonica Sequencing Consortium"/>
            <person name="Wilson R.K."/>
        </authorList>
    </citation>
    <scope>NUCLEOTIDE SEQUENCE [LARGE SCALE GENOMIC DNA]</scope>
    <source>
        <strain evidence="3">DF5081</strain>
    </source>
</reference>
<protein>
    <submittedName>
        <fullName evidence="2">Uncharacterized protein</fullName>
    </submittedName>
</protein>
<evidence type="ECO:0000256" key="1">
    <source>
        <dbReference type="SAM" id="MobiDB-lite"/>
    </source>
</evidence>